<keyword evidence="7 14" id="KW-0472">Membrane</keyword>
<keyword evidence="16" id="KW-1185">Reference proteome</keyword>
<keyword evidence="8" id="KW-1015">Disulfide bond</keyword>
<feature type="transmembrane region" description="Helical" evidence="14">
    <location>
        <begin position="76"/>
        <end position="96"/>
    </location>
</feature>
<dbReference type="Proteomes" id="UP000001819">
    <property type="component" value="Chromosome 2"/>
</dbReference>
<dbReference type="SUPFAM" id="SSF81321">
    <property type="entry name" value="Family A G protein-coupled receptor-like"/>
    <property type="match status" value="1"/>
</dbReference>
<feature type="transmembrane region" description="Helical" evidence="14">
    <location>
        <begin position="154"/>
        <end position="175"/>
    </location>
</feature>
<keyword evidence="11 12" id="KW-0807">Transducer</keyword>
<dbReference type="GO" id="GO:0005886">
    <property type="term" value="C:plasma membrane"/>
    <property type="evidence" value="ECO:0007669"/>
    <property type="project" value="UniProtKB-SubCell"/>
</dbReference>
<dbReference type="CDD" id="cd15096">
    <property type="entry name" value="7tmA_AstA_R_insect"/>
    <property type="match status" value="1"/>
</dbReference>
<organism evidence="16 17">
    <name type="scientific">Drosophila pseudoobscura pseudoobscura</name>
    <name type="common">Fruit fly</name>
    <dbReference type="NCBI Taxonomy" id="46245"/>
    <lineage>
        <taxon>Eukaryota</taxon>
        <taxon>Metazoa</taxon>
        <taxon>Ecdysozoa</taxon>
        <taxon>Arthropoda</taxon>
        <taxon>Hexapoda</taxon>
        <taxon>Insecta</taxon>
        <taxon>Pterygota</taxon>
        <taxon>Neoptera</taxon>
        <taxon>Endopterygota</taxon>
        <taxon>Diptera</taxon>
        <taxon>Brachycera</taxon>
        <taxon>Muscomorpha</taxon>
        <taxon>Ephydroidea</taxon>
        <taxon>Drosophilidae</taxon>
        <taxon>Drosophila</taxon>
        <taxon>Sophophora</taxon>
    </lineage>
</organism>
<dbReference type="InterPro" id="IPR000276">
    <property type="entry name" value="GPCR_Rhodpsn"/>
</dbReference>
<feature type="transmembrane region" description="Helical" evidence="14">
    <location>
        <begin position="116"/>
        <end position="134"/>
    </location>
</feature>
<evidence type="ECO:0000256" key="13">
    <source>
        <dbReference type="SAM" id="MobiDB-lite"/>
    </source>
</evidence>
<reference evidence="17" key="2">
    <citation type="submission" date="2025-08" db="UniProtKB">
        <authorList>
            <consortium name="RefSeq"/>
        </authorList>
    </citation>
    <scope>IDENTIFICATION</scope>
    <source>
        <strain evidence="17">MV-25-SWS-2005</strain>
        <tissue evidence="17">Whole body</tissue>
    </source>
</reference>
<evidence type="ECO:0000256" key="7">
    <source>
        <dbReference type="ARBA" id="ARBA00023136"/>
    </source>
</evidence>
<evidence type="ECO:0000256" key="1">
    <source>
        <dbReference type="ARBA" id="ARBA00004651"/>
    </source>
</evidence>
<keyword evidence="10" id="KW-0325">Glycoprotein</keyword>
<accession>A0A6I8VQ52</accession>
<comment type="similarity">
    <text evidence="2 12">Belongs to the G-protein coupled receptor 1 family.</text>
</comment>
<evidence type="ECO:0000256" key="2">
    <source>
        <dbReference type="ARBA" id="ARBA00010663"/>
    </source>
</evidence>
<dbReference type="SMART" id="SM01381">
    <property type="entry name" value="7TM_GPCR_Srsx"/>
    <property type="match status" value="1"/>
</dbReference>
<dbReference type="PROSITE" id="PS00237">
    <property type="entry name" value="G_PROTEIN_RECEP_F1_1"/>
    <property type="match status" value="1"/>
</dbReference>
<evidence type="ECO:0000313" key="16">
    <source>
        <dbReference type="Proteomes" id="UP000001819"/>
    </source>
</evidence>
<dbReference type="PANTHER" id="PTHR45695">
    <property type="entry name" value="LEUCOKININ RECEPTOR-RELATED"/>
    <property type="match status" value="1"/>
</dbReference>
<evidence type="ECO:0000256" key="11">
    <source>
        <dbReference type="ARBA" id="ARBA00023224"/>
    </source>
</evidence>
<evidence type="ECO:0000256" key="10">
    <source>
        <dbReference type="ARBA" id="ARBA00023180"/>
    </source>
</evidence>
<evidence type="ECO:0000256" key="6">
    <source>
        <dbReference type="ARBA" id="ARBA00023040"/>
    </source>
</evidence>
<feature type="transmembrane region" description="Helical" evidence="14">
    <location>
        <begin position="292"/>
        <end position="316"/>
    </location>
</feature>
<dbReference type="InParanoid" id="A0A6I8VQ52"/>
<feature type="transmembrane region" description="Helical" evidence="14">
    <location>
        <begin position="39"/>
        <end position="64"/>
    </location>
</feature>
<dbReference type="FunFam" id="1.20.1070.10:FF:000255">
    <property type="entry name" value="Allatostatin A receptor"/>
    <property type="match status" value="1"/>
</dbReference>
<evidence type="ECO:0000259" key="15">
    <source>
        <dbReference type="PROSITE" id="PS50262"/>
    </source>
</evidence>
<feature type="transmembrane region" description="Helical" evidence="14">
    <location>
        <begin position="253"/>
        <end position="272"/>
    </location>
</feature>
<evidence type="ECO:0000256" key="4">
    <source>
        <dbReference type="ARBA" id="ARBA00022692"/>
    </source>
</evidence>
<dbReference type="Pfam" id="PF00001">
    <property type="entry name" value="7tm_1"/>
    <property type="match status" value="1"/>
</dbReference>
<feature type="domain" description="G-protein coupled receptors family 1 profile" evidence="15">
    <location>
        <begin position="55"/>
        <end position="313"/>
    </location>
</feature>
<sequence length="391" mass="44207">MENITISLSNITNGSAGSVTPAPFFSEEDRKSIEDTVRWLVPFFFGIIAVTGFFGNLLVIMVVVVNKNMRSTTNLLILNLAVSDLLFVIICIPFTATDYITQRWPFGNFWCRTTQYLIVVTAFASIYTLVLMSIDRFLAVVHPIRSRMLRTEHITMIAIFTLWTVVLTISMPVTFAHDVMVHYDNTSNITYALCRFKDNDLLDASTFQLSFFISTYLLPLMIISGLYVRMITRLWRQGSGVRMSKESQRGRKRVTRLVVVVVIAFASLWLPVQLILLLKALDVYEADSLLSIIIQICAQTLAYSSSCINPLLYAFLSENFRKAFYKMVGSSWLSFLIQKPLNNAASGEHQQGENTFESITAINCSPRYQNYTSDLPPPRKTSCGRTSTTGM</sequence>
<feature type="region of interest" description="Disordered" evidence="13">
    <location>
        <begin position="371"/>
        <end position="391"/>
    </location>
</feature>
<evidence type="ECO:0000256" key="9">
    <source>
        <dbReference type="ARBA" id="ARBA00023170"/>
    </source>
</evidence>
<keyword evidence="6 12" id="KW-0297">G-protein coupled receptor</keyword>
<dbReference type="Gene3D" id="1.20.1070.10">
    <property type="entry name" value="Rhodopsin 7-helix transmembrane proteins"/>
    <property type="match status" value="1"/>
</dbReference>
<dbReference type="InterPro" id="IPR017452">
    <property type="entry name" value="GPCR_Rhodpsn_7TM"/>
</dbReference>
<comment type="subcellular location">
    <subcellularLocation>
        <location evidence="1">Cell membrane</location>
        <topology evidence="1">Multi-pass membrane protein</topology>
    </subcellularLocation>
</comment>
<proteinExistence type="inferred from homology"/>
<evidence type="ECO:0000256" key="8">
    <source>
        <dbReference type="ARBA" id="ARBA00023157"/>
    </source>
</evidence>
<keyword evidence="3" id="KW-1003">Cell membrane</keyword>
<keyword evidence="9 12" id="KW-0675">Receptor</keyword>
<dbReference type="PRINTS" id="PR00237">
    <property type="entry name" value="GPCRRHODOPSN"/>
</dbReference>
<evidence type="ECO:0000256" key="14">
    <source>
        <dbReference type="SAM" id="Phobius"/>
    </source>
</evidence>
<dbReference type="PANTHER" id="PTHR45695:SF23">
    <property type="entry name" value="GALANIN-LIKE G-PROTEIN COUPLED RECEPTOR NPR-9"/>
    <property type="match status" value="1"/>
</dbReference>
<reference evidence="16" key="1">
    <citation type="submission" date="2024-06" db="UniProtKB">
        <authorList>
            <consortium name="RefSeq"/>
        </authorList>
    </citation>
    <scope>NUCLEOTIDE SEQUENCE [LARGE SCALE GENOMIC DNA]</scope>
    <source>
        <strain evidence="16">MV2-25</strain>
    </source>
</reference>
<keyword evidence="5 14" id="KW-1133">Transmembrane helix</keyword>
<dbReference type="PROSITE" id="PS50262">
    <property type="entry name" value="G_PROTEIN_RECEP_F1_2"/>
    <property type="match status" value="1"/>
</dbReference>
<dbReference type="InterPro" id="IPR000611">
    <property type="entry name" value="NPY_rcpt"/>
</dbReference>
<dbReference type="PRINTS" id="PR01012">
    <property type="entry name" value="NRPEPTIDEYR"/>
</dbReference>
<evidence type="ECO:0000256" key="5">
    <source>
        <dbReference type="ARBA" id="ARBA00022989"/>
    </source>
</evidence>
<dbReference type="GO" id="GO:0004983">
    <property type="term" value="F:neuropeptide Y receptor activity"/>
    <property type="evidence" value="ECO:0007669"/>
    <property type="project" value="InterPro"/>
</dbReference>
<evidence type="ECO:0000256" key="12">
    <source>
        <dbReference type="RuleBase" id="RU000688"/>
    </source>
</evidence>
<keyword evidence="4 12" id="KW-0812">Transmembrane</keyword>
<evidence type="ECO:0000313" key="17">
    <source>
        <dbReference type="RefSeq" id="XP_033233176.1"/>
    </source>
</evidence>
<dbReference type="RefSeq" id="XP_033233176.1">
    <property type="nucleotide sequence ID" value="XM_033377285.1"/>
</dbReference>
<feature type="transmembrane region" description="Helical" evidence="14">
    <location>
        <begin position="209"/>
        <end position="232"/>
    </location>
</feature>
<name>A0A6I8VQ52_DROPS</name>
<protein>
    <submittedName>
        <fullName evidence="17">Allatostatin-A receptor isoform X1</fullName>
    </submittedName>
</protein>
<gene>
    <name evidence="17" type="primary">AstA-R2</name>
</gene>
<evidence type="ECO:0000256" key="3">
    <source>
        <dbReference type="ARBA" id="ARBA00022475"/>
    </source>
</evidence>
<dbReference type="AlphaFoldDB" id="A0A6I8VQ52"/>
<dbReference type="FunCoup" id="A0A6I8VQ52">
    <property type="interactions" value="43"/>
</dbReference>